<gene>
    <name evidence="1" type="ORF">P7H27_06925</name>
</gene>
<protein>
    <recommendedName>
        <fullName evidence="3">Transposase</fullName>
    </recommendedName>
</protein>
<organism evidence="1 2">
    <name type="scientific">Enterococcus xiangfangensis</name>
    <dbReference type="NCBI Taxonomy" id="1296537"/>
    <lineage>
        <taxon>Bacteria</taxon>
        <taxon>Bacillati</taxon>
        <taxon>Bacillota</taxon>
        <taxon>Bacilli</taxon>
        <taxon>Lactobacillales</taxon>
        <taxon>Enterococcaceae</taxon>
        <taxon>Enterococcus</taxon>
    </lineage>
</organism>
<dbReference type="RefSeq" id="WP_137618208.1">
    <property type="nucleotide sequence ID" value="NZ_BJDX01000003.1"/>
</dbReference>
<proteinExistence type="predicted"/>
<keyword evidence="2" id="KW-1185">Reference proteome</keyword>
<dbReference type="Proteomes" id="UP001181046">
    <property type="component" value="Unassembled WGS sequence"/>
</dbReference>
<name>A0ABU3F9Z8_9ENTE</name>
<sequence length="67" mass="7735">MKHLPPAKFALHDSVQFRVADDILTGVIELTDFARFSNRKYHSYGIFVQERGCSFLHVPESDILEKL</sequence>
<evidence type="ECO:0000313" key="1">
    <source>
        <dbReference type="EMBL" id="MDT2759495.1"/>
    </source>
</evidence>
<evidence type="ECO:0000313" key="2">
    <source>
        <dbReference type="Proteomes" id="UP001181046"/>
    </source>
</evidence>
<accession>A0ABU3F9Z8</accession>
<reference evidence="1" key="1">
    <citation type="submission" date="2023-03" db="EMBL/GenBank/DDBJ databases">
        <authorList>
            <person name="Shen W."/>
            <person name="Cai J."/>
        </authorList>
    </citation>
    <scope>NUCLEOTIDE SEQUENCE</scope>
    <source>
        <strain evidence="1">P66-3</strain>
    </source>
</reference>
<evidence type="ECO:0008006" key="3">
    <source>
        <dbReference type="Google" id="ProtNLM"/>
    </source>
</evidence>
<comment type="caution">
    <text evidence="1">The sequence shown here is derived from an EMBL/GenBank/DDBJ whole genome shotgun (WGS) entry which is preliminary data.</text>
</comment>
<dbReference type="EMBL" id="JARQAJ010000003">
    <property type="protein sequence ID" value="MDT2759495.1"/>
    <property type="molecule type" value="Genomic_DNA"/>
</dbReference>